<keyword evidence="1" id="KW-0812">Transmembrane</keyword>
<evidence type="ECO:0000313" key="3">
    <source>
        <dbReference type="EMBL" id="KAA3677462.1"/>
    </source>
</evidence>
<reference evidence="3 4" key="1">
    <citation type="journal article" date="2019" name="Gigascience">
        <title>Whole-genome sequence of the oriental lung fluke Paragonimus westermani.</title>
        <authorList>
            <person name="Oey H."/>
            <person name="Zakrzewski M."/>
            <person name="Narain K."/>
            <person name="Devi K.R."/>
            <person name="Agatsuma T."/>
            <person name="Nawaratna S."/>
            <person name="Gobert G.N."/>
            <person name="Jones M.K."/>
            <person name="Ragan M.A."/>
            <person name="McManus D.P."/>
            <person name="Krause L."/>
        </authorList>
    </citation>
    <scope>NUCLEOTIDE SEQUENCE [LARGE SCALE GENOMIC DNA]</scope>
    <source>
        <strain evidence="3 4">IND2009</strain>
    </source>
</reference>
<gene>
    <name evidence="3" type="ORF">DEA37_0004635</name>
</gene>
<organism evidence="3 4">
    <name type="scientific">Paragonimus westermani</name>
    <dbReference type="NCBI Taxonomy" id="34504"/>
    <lineage>
        <taxon>Eukaryota</taxon>
        <taxon>Metazoa</taxon>
        <taxon>Spiralia</taxon>
        <taxon>Lophotrochozoa</taxon>
        <taxon>Platyhelminthes</taxon>
        <taxon>Trematoda</taxon>
        <taxon>Digenea</taxon>
        <taxon>Plagiorchiida</taxon>
        <taxon>Troglotremata</taxon>
        <taxon>Troglotrematidae</taxon>
        <taxon>Paragonimus</taxon>
    </lineage>
</organism>
<feature type="transmembrane region" description="Helical" evidence="1">
    <location>
        <begin position="40"/>
        <end position="59"/>
    </location>
</feature>
<name>A0A5J4NPI9_9TREM</name>
<evidence type="ECO:0000256" key="2">
    <source>
        <dbReference type="SAM" id="SignalP"/>
    </source>
</evidence>
<dbReference type="AlphaFoldDB" id="A0A5J4NPI9"/>
<evidence type="ECO:0000313" key="4">
    <source>
        <dbReference type="Proteomes" id="UP000324629"/>
    </source>
</evidence>
<proteinExistence type="predicted"/>
<accession>A0A5J4NPI9</accession>
<comment type="caution">
    <text evidence="3">The sequence shown here is derived from an EMBL/GenBank/DDBJ whole genome shotgun (WGS) entry which is preliminary data.</text>
</comment>
<keyword evidence="1" id="KW-1133">Transmembrane helix</keyword>
<feature type="chain" id="PRO_5023932200" evidence="2">
    <location>
        <begin position="22"/>
        <end position="91"/>
    </location>
</feature>
<feature type="signal peptide" evidence="2">
    <location>
        <begin position="1"/>
        <end position="21"/>
    </location>
</feature>
<keyword evidence="4" id="KW-1185">Reference proteome</keyword>
<dbReference type="Proteomes" id="UP000324629">
    <property type="component" value="Unassembled WGS sequence"/>
</dbReference>
<keyword evidence="2" id="KW-0732">Signal</keyword>
<protein>
    <submittedName>
        <fullName evidence="3">Uncharacterized protein</fullName>
    </submittedName>
</protein>
<dbReference type="EMBL" id="QNGE01001496">
    <property type="protein sequence ID" value="KAA3677462.1"/>
    <property type="molecule type" value="Genomic_DNA"/>
</dbReference>
<sequence>MVIMGFLFIVSSLAVFVNNLANPTYMNVLTARDNCCVDDYRFNAIAVMFWTCVCIRAYVFMLSSSRSRRDLFYLFKTVWFFLICREVTVKS</sequence>
<evidence type="ECO:0000256" key="1">
    <source>
        <dbReference type="SAM" id="Phobius"/>
    </source>
</evidence>
<keyword evidence="1" id="KW-0472">Membrane</keyword>